<keyword evidence="7" id="KW-1185">Reference proteome</keyword>
<dbReference type="Pfam" id="PF09685">
    <property type="entry name" value="MamF_MmsF"/>
    <property type="match status" value="1"/>
</dbReference>
<evidence type="ECO:0000256" key="5">
    <source>
        <dbReference type="SAM" id="Phobius"/>
    </source>
</evidence>
<dbReference type="RefSeq" id="WP_310537228.1">
    <property type="nucleotide sequence ID" value="NZ_BAAAOC010000001.1"/>
</dbReference>
<evidence type="ECO:0000256" key="1">
    <source>
        <dbReference type="ARBA" id="ARBA00004141"/>
    </source>
</evidence>
<evidence type="ECO:0000313" key="6">
    <source>
        <dbReference type="EMBL" id="MDR5711851.1"/>
    </source>
</evidence>
<keyword evidence="4 5" id="KW-0472">Membrane</keyword>
<comment type="subcellular location">
    <subcellularLocation>
        <location evidence="1">Membrane</location>
        <topology evidence="1">Multi-pass membrane protein</topology>
    </subcellularLocation>
</comment>
<reference evidence="7" key="1">
    <citation type="submission" date="2023-07" db="EMBL/GenBank/DDBJ databases">
        <title>Description of three actinobacteria isolated from air of manufacturing shop in a pharmaceutical factory.</title>
        <authorList>
            <person name="Zhang D.-F."/>
        </authorList>
    </citation>
    <scope>NUCLEOTIDE SEQUENCE [LARGE SCALE GENOMIC DNA]</scope>
    <source>
        <strain evidence="7">CCTCC AB 207010</strain>
    </source>
</reference>
<dbReference type="EMBL" id="JAVKGT010000014">
    <property type="protein sequence ID" value="MDR5711851.1"/>
    <property type="molecule type" value="Genomic_DNA"/>
</dbReference>
<dbReference type="InterPro" id="IPR019109">
    <property type="entry name" value="MamF_MmsF"/>
</dbReference>
<sequence>MTHPPQNPGYPNPPLSPGEEQGWGVGIHLGGLVLSWVVPLVLWLVFRERSRFIDDHGKEAVNWQITLFILYVIGGLTTLILIGFVILAFAVIVNLIFSILATVAAYQRRPYRYPLSIRFVK</sequence>
<protein>
    <submittedName>
        <fullName evidence="6">DUF4870 domain-containing protein</fullName>
    </submittedName>
</protein>
<evidence type="ECO:0000256" key="2">
    <source>
        <dbReference type="ARBA" id="ARBA00022692"/>
    </source>
</evidence>
<organism evidence="6 7">
    <name type="scientific">Nesterenkonia flava</name>
    <dbReference type="NCBI Taxonomy" id="469799"/>
    <lineage>
        <taxon>Bacteria</taxon>
        <taxon>Bacillati</taxon>
        <taxon>Actinomycetota</taxon>
        <taxon>Actinomycetes</taxon>
        <taxon>Micrococcales</taxon>
        <taxon>Micrococcaceae</taxon>
        <taxon>Nesterenkonia</taxon>
    </lineage>
</organism>
<evidence type="ECO:0000256" key="4">
    <source>
        <dbReference type="ARBA" id="ARBA00023136"/>
    </source>
</evidence>
<feature type="transmembrane region" description="Helical" evidence="5">
    <location>
        <begin position="67"/>
        <end position="100"/>
    </location>
</feature>
<keyword evidence="2 5" id="KW-0812">Transmembrane</keyword>
<comment type="caution">
    <text evidence="6">The sequence shown here is derived from an EMBL/GenBank/DDBJ whole genome shotgun (WGS) entry which is preliminary data.</text>
</comment>
<gene>
    <name evidence="6" type="ORF">RH857_06845</name>
</gene>
<feature type="transmembrane region" description="Helical" evidence="5">
    <location>
        <begin position="23"/>
        <end position="46"/>
    </location>
</feature>
<proteinExistence type="predicted"/>
<evidence type="ECO:0000256" key="3">
    <source>
        <dbReference type="ARBA" id="ARBA00022989"/>
    </source>
</evidence>
<name>A0ABU1FUL3_9MICC</name>
<keyword evidence="3 5" id="KW-1133">Transmembrane helix</keyword>
<evidence type="ECO:0000313" key="7">
    <source>
        <dbReference type="Proteomes" id="UP001260872"/>
    </source>
</evidence>
<dbReference type="Proteomes" id="UP001260872">
    <property type="component" value="Unassembled WGS sequence"/>
</dbReference>
<accession>A0ABU1FUL3</accession>